<feature type="non-terminal residue" evidence="1">
    <location>
        <position position="63"/>
    </location>
</feature>
<proteinExistence type="predicted"/>
<reference evidence="1" key="1">
    <citation type="submission" date="2021-06" db="EMBL/GenBank/DDBJ databases">
        <authorList>
            <person name="Kallberg Y."/>
            <person name="Tangrot J."/>
            <person name="Rosling A."/>
        </authorList>
    </citation>
    <scope>NUCLEOTIDE SEQUENCE</scope>
    <source>
        <strain evidence="1">FL966</strain>
    </source>
</reference>
<gene>
    <name evidence="1" type="ORF">CPELLU_LOCUS20826</name>
</gene>
<feature type="non-terminal residue" evidence="1">
    <location>
        <position position="1"/>
    </location>
</feature>
<organism evidence="1 2">
    <name type="scientific">Cetraspora pellucida</name>
    <dbReference type="NCBI Taxonomy" id="1433469"/>
    <lineage>
        <taxon>Eukaryota</taxon>
        <taxon>Fungi</taxon>
        <taxon>Fungi incertae sedis</taxon>
        <taxon>Mucoromycota</taxon>
        <taxon>Glomeromycotina</taxon>
        <taxon>Glomeromycetes</taxon>
        <taxon>Diversisporales</taxon>
        <taxon>Gigasporaceae</taxon>
        <taxon>Cetraspora</taxon>
    </lineage>
</organism>
<comment type="caution">
    <text evidence="1">The sequence shown here is derived from an EMBL/GenBank/DDBJ whole genome shotgun (WGS) entry which is preliminary data.</text>
</comment>
<protein>
    <submittedName>
        <fullName evidence="1">8984_t:CDS:1</fullName>
    </submittedName>
</protein>
<dbReference type="Proteomes" id="UP000789759">
    <property type="component" value="Unassembled WGS sequence"/>
</dbReference>
<accession>A0A9N9KIJ2</accession>
<name>A0A9N9KIJ2_9GLOM</name>
<dbReference type="AlphaFoldDB" id="A0A9N9KIJ2"/>
<keyword evidence="2" id="KW-1185">Reference proteome</keyword>
<evidence type="ECO:0000313" key="1">
    <source>
        <dbReference type="EMBL" id="CAG8832294.1"/>
    </source>
</evidence>
<evidence type="ECO:0000313" key="2">
    <source>
        <dbReference type="Proteomes" id="UP000789759"/>
    </source>
</evidence>
<dbReference type="EMBL" id="CAJVQA010067997">
    <property type="protein sequence ID" value="CAG8832294.1"/>
    <property type="molecule type" value="Genomic_DNA"/>
</dbReference>
<sequence length="63" mass="7038">IILQDDQAKVPLGISAISRSFRTIQSINEPVIVLDYNFSVSSQQKFVPSVYLIINLSDINDTL</sequence>